<dbReference type="EMBL" id="KB445802">
    <property type="protein sequence ID" value="EMD34861.1"/>
    <property type="molecule type" value="Genomic_DNA"/>
</dbReference>
<sequence>MPRPSTAKPPTSPPRWTFRRILNQWGLGGLINKSASGVSVTALKTIGWNILSTRILVSPTGNIAHELVVRRIYSIQLDYFVPFGAAAGKPIPVPAHWKQPNEILGAAAQDLRDGGEASIEDDNALQNMTLEYIKGALNLIHKLSGDKRIVFREANHNSEDDDNAYEPRMFVRSSSSIQQQSAIINLMNLLRLPDDLHTGELLVDRSLGAAIQAYFDEAAHEGTPYRYVIYS</sequence>
<dbReference type="Proteomes" id="UP000016930">
    <property type="component" value="Unassembled WGS sequence"/>
</dbReference>
<evidence type="ECO:0000313" key="2">
    <source>
        <dbReference type="Proteomes" id="UP000016930"/>
    </source>
</evidence>
<keyword evidence="2" id="KW-1185">Reference proteome</keyword>
<reference evidence="1 2" key="1">
    <citation type="journal article" date="2012" name="Proc. Natl. Acad. Sci. U.S.A.">
        <title>Comparative genomics of Ceriporiopsis subvermispora and Phanerochaete chrysosporium provide insight into selective ligninolysis.</title>
        <authorList>
            <person name="Fernandez-Fueyo E."/>
            <person name="Ruiz-Duenas F.J."/>
            <person name="Ferreira P."/>
            <person name="Floudas D."/>
            <person name="Hibbett D.S."/>
            <person name="Canessa P."/>
            <person name="Larrondo L.F."/>
            <person name="James T.Y."/>
            <person name="Seelenfreund D."/>
            <person name="Lobos S."/>
            <person name="Polanco R."/>
            <person name="Tello M."/>
            <person name="Honda Y."/>
            <person name="Watanabe T."/>
            <person name="Watanabe T."/>
            <person name="Ryu J.S."/>
            <person name="Kubicek C.P."/>
            <person name="Schmoll M."/>
            <person name="Gaskell J."/>
            <person name="Hammel K.E."/>
            <person name="St John F.J."/>
            <person name="Vanden Wymelenberg A."/>
            <person name="Sabat G."/>
            <person name="Splinter BonDurant S."/>
            <person name="Syed K."/>
            <person name="Yadav J.S."/>
            <person name="Doddapaneni H."/>
            <person name="Subramanian V."/>
            <person name="Lavin J.L."/>
            <person name="Oguiza J.A."/>
            <person name="Perez G."/>
            <person name="Pisabarro A.G."/>
            <person name="Ramirez L."/>
            <person name="Santoyo F."/>
            <person name="Master E."/>
            <person name="Coutinho P.M."/>
            <person name="Henrissat B."/>
            <person name="Lombard V."/>
            <person name="Magnuson J.K."/>
            <person name="Kuees U."/>
            <person name="Hori C."/>
            <person name="Igarashi K."/>
            <person name="Samejima M."/>
            <person name="Held B.W."/>
            <person name="Barry K.W."/>
            <person name="LaButti K.M."/>
            <person name="Lapidus A."/>
            <person name="Lindquist E.A."/>
            <person name="Lucas S.M."/>
            <person name="Riley R."/>
            <person name="Salamov A.A."/>
            <person name="Hoffmeister D."/>
            <person name="Schwenk D."/>
            <person name="Hadar Y."/>
            <person name="Yarden O."/>
            <person name="de Vries R.P."/>
            <person name="Wiebenga A."/>
            <person name="Stenlid J."/>
            <person name="Eastwood D."/>
            <person name="Grigoriev I.V."/>
            <person name="Berka R.M."/>
            <person name="Blanchette R.A."/>
            <person name="Kersten P."/>
            <person name="Martinez A.T."/>
            <person name="Vicuna R."/>
            <person name="Cullen D."/>
        </authorList>
    </citation>
    <scope>NUCLEOTIDE SEQUENCE [LARGE SCALE GENOMIC DNA]</scope>
    <source>
        <strain evidence="1 2">B</strain>
    </source>
</reference>
<dbReference type="HOGENOM" id="CLU_1199664_0_0_1"/>
<proteinExistence type="predicted"/>
<protein>
    <submittedName>
        <fullName evidence="1">Uncharacterized protein</fullName>
    </submittedName>
</protein>
<gene>
    <name evidence="1" type="ORF">CERSUDRAFT_125386</name>
</gene>
<accession>M2R847</accession>
<organism evidence="1 2">
    <name type="scientific">Ceriporiopsis subvermispora (strain B)</name>
    <name type="common">White-rot fungus</name>
    <name type="synonym">Gelatoporia subvermispora</name>
    <dbReference type="NCBI Taxonomy" id="914234"/>
    <lineage>
        <taxon>Eukaryota</taxon>
        <taxon>Fungi</taxon>
        <taxon>Dikarya</taxon>
        <taxon>Basidiomycota</taxon>
        <taxon>Agaricomycotina</taxon>
        <taxon>Agaricomycetes</taxon>
        <taxon>Polyporales</taxon>
        <taxon>Gelatoporiaceae</taxon>
        <taxon>Gelatoporia</taxon>
    </lineage>
</organism>
<evidence type="ECO:0000313" key="1">
    <source>
        <dbReference type="EMBL" id="EMD34861.1"/>
    </source>
</evidence>
<name>M2R847_CERS8</name>
<dbReference type="AlphaFoldDB" id="M2R847"/>